<dbReference type="AlphaFoldDB" id="A0A8T9BKD9"/>
<keyword evidence="3" id="KW-1185">Reference proteome</keyword>
<dbReference type="CDD" id="cd20071">
    <property type="entry name" value="SET_SMYD"/>
    <property type="match status" value="1"/>
</dbReference>
<accession>A0A8T9BKD9</accession>
<evidence type="ECO:0000313" key="2">
    <source>
        <dbReference type="EMBL" id="TVY20458.1"/>
    </source>
</evidence>
<sequence>MDRVLSTRDREVFLRIAIDQLPSASREAYLSLSTIYGNPTVIAQDVLKANNFEIQVRGEIHLAVFPETSRMNHDCAPNSQYCLDPARLTHYVHAACSISANEEITISYTSPLQPYADRRSYLQNAFHFTCICARCKSGKRSDAVLTQIDSLQETLVDWWPGSTATIETADKLVRLYEEQALHGFLDSGYGLAALTYNSFGDTEAAKKYARLAAEIVAMKDGPGVAAYESWDSVAKDPEGHWSWRTRVFR</sequence>
<dbReference type="OrthoDB" id="265717at2759"/>
<evidence type="ECO:0000313" key="3">
    <source>
        <dbReference type="Proteomes" id="UP000469559"/>
    </source>
</evidence>
<protein>
    <submittedName>
        <fullName evidence="2">SET domain-containing protein 5</fullName>
    </submittedName>
</protein>
<organism evidence="2 3">
    <name type="scientific">Lachnellula arida</name>
    <dbReference type="NCBI Taxonomy" id="1316785"/>
    <lineage>
        <taxon>Eukaryota</taxon>
        <taxon>Fungi</taxon>
        <taxon>Dikarya</taxon>
        <taxon>Ascomycota</taxon>
        <taxon>Pezizomycotina</taxon>
        <taxon>Leotiomycetes</taxon>
        <taxon>Helotiales</taxon>
        <taxon>Lachnaceae</taxon>
        <taxon>Lachnellula</taxon>
    </lineage>
</organism>
<comment type="caution">
    <text evidence="2">The sequence shown here is derived from an EMBL/GenBank/DDBJ whole genome shotgun (WGS) entry which is preliminary data.</text>
</comment>
<dbReference type="EMBL" id="QGMF01000055">
    <property type="protein sequence ID" value="TVY20458.1"/>
    <property type="molecule type" value="Genomic_DNA"/>
</dbReference>
<name>A0A8T9BKD9_9HELO</name>
<evidence type="ECO:0000259" key="1">
    <source>
        <dbReference type="PROSITE" id="PS50280"/>
    </source>
</evidence>
<dbReference type="InterPro" id="IPR001214">
    <property type="entry name" value="SET_dom"/>
</dbReference>
<dbReference type="Proteomes" id="UP000469559">
    <property type="component" value="Unassembled WGS sequence"/>
</dbReference>
<dbReference type="PANTHER" id="PTHR47332">
    <property type="entry name" value="SET DOMAIN-CONTAINING PROTEIN 5"/>
    <property type="match status" value="1"/>
</dbReference>
<dbReference type="PANTHER" id="PTHR47332:SF6">
    <property type="entry name" value="SET DOMAIN-CONTAINING PROTEIN"/>
    <property type="match status" value="1"/>
</dbReference>
<gene>
    <name evidence="2" type="primary">set5_5</name>
    <name evidence="2" type="ORF">LARI1_G002274</name>
</gene>
<feature type="domain" description="SET" evidence="1">
    <location>
        <begin position="14"/>
        <end position="109"/>
    </location>
</feature>
<dbReference type="Pfam" id="PF00856">
    <property type="entry name" value="SET"/>
    <property type="match status" value="1"/>
</dbReference>
<dbReference type="InterPro" id="IPR046341">
    <property type="entry name" value="SET_dom_sf"/>
</dbReference>
<dbReference type="SUPFAM" id="SSF82199">
    <property type="entry name" value="SET domain"/>
    <property type="match status" value="1"/>
</dbReference>
<reference evidence="2 3" key="1">
    <citation type="submission" date="2018-05" db="EMBL/GenBank/DDBJ databases">
        <title>Whole genome sequencing for identification of molecular markers to develop diagnostic detection tools for the regulated plant pathogen Lachnellula willkommii.</title>
        <authorList>
            <person name="Giroux E."/>
            <person name="Bilodeau G."/>
        </authorList>
    </citation>
    <scope>NUCLEOTIDE SEQUENCE [LARGE SCALE GENOMIC DNA]</scope>
    <source>
        <strain evidence="2 3">CBS 203.66</strain>
    </source>
</reference>
<dbReference type="Gene3D" id="2.170.270.10">
    <property type="entry name" value="SET domain"/>
    <property type="match status" value="1"/>
</dbReference>
<dbReference type="PROSITE" id="PS50280">
    <property type="entry name" value="SET"/>
    <property type="match status" value="1"/>
</dbReference>
<dbReference type="InterPro" id="IPR053185">
    <property type="entry name" value="SET_domain_protein"/>
</dbReference>
<proteinExistence type="predicted"/>